<dbReference type="Proteomes" id="UP000003597">
    <property type="component" value="Unassembled WGS sequence"/>
</dbReference>
<dbReference type="AlphaFoldDB" id="A0AB72ZCH0"/>
<evidence type="ECO:0000313" key="1">
    <source>
        <dbReference type="EMBL" id="EHN62575.1"/>
    </source>
</evidence>
<dbReference type="EMBL" id="AGCN01000013">
    <property type="protein sequence ID" value="EHN62575.1"/>
    <property type="molecule type" value="Genomic_DNA"/>
</dbReference>
<proteinExistence type="predicted"/>
<gene>
    <name evidence="1" type="ORF">HMPREF0557_00545</name>
</gene>
<accession>A0AB72ZCH0</accession>
<protein>
    <recommendedName>
        <fullName evidence="3">30S ribosomal protein S17 domain protein</fullName>
    </recommendedName>
</protein>
<comment type="caution">
    <text evidence="1">The sequence shown here is derived from an EMBL/GenBank/DDBJ whole genome shotgun (WGS) entry which is preliminary data.</text>
</comment>
<evidence type="ECO:0000313" key="2">
    <source>
        <dbReference type="Proteomes" id="UP000003597"/>
    </source>
</evidence>
<reference evidence="1 2" key="1">
    <citation type="submission" date="2011-08" db="EMBL/GenBank/DDBJ databases">
        <authorList>
            <person name="Weinstock G."/>
            <person name="Sodergren E."/>
            <person name="Clifton S."/>
            <person name="Fulton L."/>
            <person name="Fulton B."/>
            <person name="Courtney L."/>
            <person name="Fronick C."/>
            <person name="Harrison M."/>
            <person name="Strong C."/>
            <person name="Farmer C."/>
            <person name="Delahaunty K."/>
            <person name="Markovic C."/>
            <person name="Hall O."/>
            <person name="Minx P."/>
            <person name="Tomlinson C."/>
            <person name="Mitreva M."/>
            <person name="Hou S."/>
            <person name="Chen J."/>
            <person name="Wollam A."/>
            <person name="Pepin K.H."/>
            <person name="Johnson M."/>
            <person name="Bhonagiri V."/>
            <person name="Zhang X."/>
            <person name="Suruliraj S."/>
            <person name="Warren W."/>
            <person name="Chinwalla A."/>
            <person name="Mardis E.R."/>
            <person name="Wilson R.K."/>
        </authorList>
    </citation>
    <scope>NUCLEOTIDE SEQUENCE [LARGE SCALE GENOMIC DNA]</scope>
    <source>
        <strain evidence="1 2">ATCC 33091</strain>
    </source>
</reference>
<sequence>MAKVKKNIKYGKLVKRVKMLEIKSSTDFKPCVRLDNYNRKNIRYEKKLKLLNKVFVF</sequence>
<organism evidence="1 2">
    <name type="scientific">Listeria innocua ATCC 33091</name>
    <dbReference type="NCBI Taxonomy" id="1002366"/>
    <lineage>
        <taxon>Bacteria</taxon>
        <taxon>Bacillati</taxon>
        <taxon>Bacillota</taxon>
        <taxon>Bacilli</taxon>
        <taxon>Bacillales</taxon>
        <taxon>Listeriaceae</taxon>
        <taxon>Listeria</taxon>
    </lineage>
</organism>
<name>A0AB72ZCH0_LISIO</name>
<evidence type="ECO:0008006" key="3">
    <source>
        <dbReference type="Google" id="ProtNLM"/>
    </source>
</evidence>
<keyword evidence="2" id="KW-1185">Reference proteome</keyword>